<dbReference type="Proteomes" id="UP001177769">
    <property type="component" value="Chromosome"/>
</dbReference>
<gene>
    <name evidence="2" type="ORF">PFX98_18665</name>
</gene>
<feature type="domain" description="N-acetyltransferase" evidence="1">
    <location>
        <begin position="3"/>
        <end position="142"/>
    </location>
</feature>
<dbReference type="RefSeq" id="WP_285231997.1">
    <property type="nucleotide sequence ID" value="NZ_CP116346.1"/>
</dbReference>
<dbReference type="SUPFAM" id="SSF55729">
    <property type="entry name" value="Acyl-CoA N-acyltransferases (Nat)"/>
    <property type="match status" value="1"/>
</dbReference>
<dbReference type="Pfam" id="PF13508">
    <property type="entry name" value="Acetyltransf_7"/>
    <property type="match status" value="1"/>
</dbReference>
<dbReference type="CDD" id="cd04301">
    <property type="entry name" value="NAT_SF"/>
    <property type="match status" value="1"/>
</dbReference>
<organism evidence="2 3">
    <name type="scientific">Paucibacter sediminis</name>
    <dbReference type="NCBI Taxonomy" id="3019553"/>
    <lineage>
        <taxon>Bacteria</taxon>
        <taxon>Pseudomonadati</taxon>
        <taxon>Pseudomonadota</taxon>
        <taxon>Betaproteobacteria</taxon>
        <taxon>Burkholderiales</taxon>
        <taxon>Sphaerotilaceae</taxon>
        <taxon>Roseateles</taxon>
    </lineage>
</organism>
<evidence type="ECO:0000313" key="3">
    <source>
        <dbReference type="Proteomes" id="UP001177769"/>
    </source>
</evidence>
<keyword evidence="3" id="KW-1185">Reference proteome</keyword>
<dbReference type="InterPro" id="IPR000182">
    <property type="entry name" value="GNAT_dom"/>
</dbReference>
<dbReference type="AlphaFoldDB" id="A0AA95NEQ9"/>
<dbReference type="InterPro" id="IPR016181">
    <property type="entry name" value="Acyl_CoA_acyltransferase"/>
</dbReference>
<dbReference type="KEGG" id="pais:PFX98_18665"/>
<reference evidence="2" key="1">
    <citation type="submission" date="2023-01" db="EMBL/GenBank/DDBJ databases">
        <title>Whole genome sequence of Paucibacter sp. S2-9 isolated from pond sediment.</title>
        <authorList>
            <person name="Jung J.Y."/>
        </authorList>
    </citation>
    <scope>NUCLEOTIDE SEQUENCE</scope>
    <source>
        <strain evidence="2">S2-9</strain>
    </source>
</reference>
<proteinExistence type="predicted"/>
<dbReference type="Gene3D" id="3.40.630.30">
    <property type="match status" value="1"/>
</dbReference>
<sequence length="142" mass="16013">MPLALTPVQAEDFESMLALRIAALQPSLERLGRFDPQRARERLASQFEPAAMRHIERDGQRIGFLTVKPQADALRLEHLYIQPGAQGQGVGAWALDWVKAHGQDVTLSALKLSDANRFYLRHGFVVTGESDFDIDYRWSAPR</sequence>
<dbReference type="GO" id="GO:0016747">
    <property type="term" value="F:acyltransferase activity, transferring groups other than amino-acyl groups"/>
    <property type="evidence" value="ECO:0007669"/>
    <property type="project" value="InterPro"/>
</dbReference>
<evidence type="ECO:0000259" key="1">
    <source>
        <dbReference type="PROSITE" id="PS51186"/>
    </source>
</evidence>
<dbReference type="PROSITE" id="PS51186">
    <property type="entry name" value="GNAT"/>
    <property type="match status" value="1"/>
</dbReference>
<name>A0AA95NEQ9_9BURK</name>
<dbReference type="EMBL" id="CP116346">
    <property type="protein sequence ID" value="WIT10919.1"/>
    <property type="molecule type" value="Genomic_DNA"/>
</dbReference>
<accession>A0AA95NEQ9</accession>
<evidence type="ECO:0000313" key="2">
    <source>
        <dbReference type="EMBL" id="WIT10919.1"/>
    </source>
</evidence>
<protein>
    <submittedName>
        <fullName evidence="2">GNAT family N-acetyltransferase</fullName>
    </submittedName>
</protein>